<dbReference type="GO" id="GO:0018502">
    <property type="term" value="F:2,5-dichloro-2,5-cyclohexadiene-1,4-diol dehydrogenase activity"/>
    <property type="evidence" value="ECO:0007669"/>
    <property type="project" value="RHEA"/>
</dbReference>
<dbReference type="OrthoDB" id="286404at2"/>
<evidence type="ECO:0000259" key="5">
    <source>
        <dbReference type="SMART" id="SM00822"/>
    </source>
</evidence>
<dbReference type="RefSeq" id="WP_051749667.1">
    <property type="nucleotide sequence ID" value="NZ_JFHR01000016.1"/>
</dbReference>
<evidence type="ECO:0000256" key="4">
    <source>
        <dbReference type="ARBA" id="ARBA00051383"/>
    </source>
</evidence>
<dbReference type="InterPro" id="IPR057326">
    <property type="entry name" value="KR_dom"/>
</dbReference>
<dbReference type="PRINTS" id="PR00081">
    <property type="entry name" value="GDHRDH"/>
</dbReference>
<dbReference type="Gene3D" id="3.40.50.720">
    <property type="entry name" value="NAD(P)-binding Rossmann-like Domain"/>
    <property type="match status" value="1"/>
</dbReference>
<dbReference type="SMART" id="SM00822">
    <property type="entry name" value="PKS_KR"/>
    <property type="match status" value="1"/>
</dbReference>
<comment type="similarity">
    <text evidence="1">Belongs to the short-chain dehydrogenases/reductases (SDR) family.</text>
</comment>
<dbReference type="GO" id="GO:0004316">
    <property type="term" value="F:3-oxoacyl-[acyl-carrier-protein] reductase (NADPH) activity"/>
    <property type="evidence" value="ECO:0007669"/>
    <property type="project" value="UniProtKB-EC"/>
</dbReference>
<gene>
    <name evidence="6" type="ORF">BV95_01781</name>
</gene>
<feature type="domain" description="Ketoreductase" evidence="5">
    <location>
        <begin position="18"/>
        <end position="192"/>
    </location>
</feature>
<dbReference type="InterPro" id="IPR036291">
    <property type="entry name" value="NAD(P)-bd_dom_sf"/>
</dbReference>
<sequence>MADAAKLSPFSDTTFTGRTAIVTGGGSGIGAAVAKQLADSGCAVTILDLDIALAADVLAGIAARGGDALAVGCDVTSRSSIESALGKVVSWRNDIDYLVNCVGTVLGEPLAAIDLDKWRRSFEINLDSALLMCQAFHPKLASSAVGSVVNIASLAARGAYPGGGGYGPSKAALVSLSQQLAIEWAPEGIRVNVVNPATTLTPLVHRLHSPESLAERASRVPLGRLVDPNEVAAMVCFLLSDAASAITAQVIDVDCGVSQSLVTPIKPPA</sequence>
<evidence type="ECO:0000256" key="2">
    <source>
        <dbReference type="ARBA" id="ARBA00023002"/>
    </source>
</evidence>
<dbReference type="PANTHER" id="PTHR24321">
    <property type="entry name" value="DEHYDROGENASES, SHORT CHAIN"/>
    <property type="match status" value="1"/>
</dbReference>
<dbReference type="CDD" id="cd05233">
    <property type="entry name" value="SDR_c"/>
    <property type="match status" value="1"/>
</dbReference>
<dbReference type="AlphaFoldDB" id="A0A081RFD6"/>
<keyword evidence="3" id="KW-0520">NAD</keyword>
<dbReference type="PANTHER" id="PTHR24321:SF8">
    <property type="entry name" value="ESTRADIOL 17-BETA-DEHYDROGENASE 8-RELATED"/>
    <property type="match status" value="1"/>
</dbReference>
<name>A0A081RFD6_SPHCR</name>
<evidence type="ECO:0000256" key="1">
    <source>
        <dbReference type="ARBA" id="ARBA00006484"/>
    </source>
</evidence>
<dbReference type="FunFam" id="3.40.50.720:FF:000084">
    <property type="entry name" value="Short-chain dehydrogenase reductase"/>
    <property type="match status" value="1"/>
</dbReference>
<dbReference type="PRINTS" id="PR00080">
    <property type="entry name" value="SDRFAMILY"/>
</dbReference>
<evidence type="ECO:0000313" key="6">
    <source>
        <dbReference type="EMBL" id="KEQ53909.1"/>
    </source>
</evidence>
<evidence type="ECO:0000313" key="7">
    <source>
        <dbReference type="Proteomes" id="UP000028411"/>
    </source>
</evidence>
<comment type="caution">
    <text evidence="6">The sequence shown here is derived from an EMBL/GenBank/DDBJ whole genome shotgun (WGS) entry which is preliminary data.</text>
</comment>
<keyword evidence="2 6" id="KW-0560">Oxidoreductase</keyword>
<dbReference type="EMBL" id="JFHR01000016">
    <property type="protein sequence ID" value="KEQ53909.1"/>
    <property type="molecule type" value="Genomic_DNA"/>
</dbReference>
<dbReference type="EC" id="1.1.1.100" evidence="6"/>
<proteinExistence type="inferred from homology"/>
<dbReference type="SUPFAM" id="SSF51735">
    <property type="entry name" value="NAD(P)-binding Rossmann-fold domains"/>
    <property type="match status" value="1"/>
</dbReference>
<protein>
    <submittedName>
        <fullName evidence="6">3-oxoacyl-(Acyl-carrier-protein) reductase</fullName>
        <ecNumber evidence="6">1.1.1.100</ecNumber>
    </submittedName>
</protein>
<accession>A0A081RFD6</accession>
<dbReference type="InterPro" id="IPR002347">
    <property type="entry name" value="SDR_fam"/>
</dbReference>
<dbReference type="Pfam" id="PF13561">
    <property type="entry name" value="adh_short_C2"/>
    <property type="match status" value="1"/>
</dbReference>
<reference evidence="6 7" key="1">
    <citation type="submission" date="2014-02" db="EMBL/GenBank/DDBJ databases">
        <title>Whole genome sequence of Sphingobium chlorophenolicum NBRC 16172.</title>
        <authorList>
            <person name="Gan H.M."/>
            <person name="Gan H.Y."/>
            <person name="Chew T.H."/>
            <person name="Savka M.A."/>
        </authorList>
    </citation>
    <scope>NUCLEOTIDE SEQUENCE [LARGE SCALE GENOMIC DNA]</scope>
    <source>
        <strain evidence="6 7">NBRC 16172</strain>
    </source>
</reference>
<comment type="catalytic activity">
    <reaction evidence="4">
        <text>2,5-dichlorocyclohexa-2,5-dien-1,4-diol + NAD(+) = 2,5-dichlorohydroquinone + NADH + H(+)</text>
        <dbReference type="Rhea" id="RHEA:15741"/>
        <dbReference type="ChEBI" id="CHEBI:15378"/>
        <dbReference type="ChEBI" id="CHEBI:27545"/>
        <dbReference type="ChEBI" id="CHEBI:28975"/>
        <dbReference type="ChEBI" id="CHEBI:57540"/>
        <dbReference type="ChEBI" id="CHEBI:57945"/>
    </reaction>
</comment>
<dbReference type="Proteomes" id="UP000028411">
    <property type="component" value="Unassembled WGS sequence"/>
</dbReference>
<organism evidence="6 7">
    <name type="scientific">Sphingobium chlorophenolicum</name>
    <dbReference type="NCBI Taxonomy" id="46429"/>
    <lineage>
        <taxon>Bacteria</taxon>
        <taxon>Pseudomonadati</taxon>
        <taxon>Pseudomonadota</taxon>
        <taxon>Alphaproteobacteria</taxon>
        <taxon>Sphingomonadales</taxon>
        <taxon>Sphingomonadaceae</taxon>
        <taxon>Sphingobium</taxon>
    </lineage>
</organism>
<evidence type="ECO:0000256" key="3">
    <source>
        <dbReference type="ARBA" id="ARBA00023027"/>
    </source>
</evidence>
<dbReference type="PATRIC" id="fig|46429.4.peg.1749"/>
<dbReference type="eggNOG" id="COG1028">
    <property type="taxonomic scope" value="Bacteria"/>
</dbReference>